<dbReference type="Proteomes" id="UP000622475">
    <property type="component" value="Unassembled WGS sequence"/>
</dbReference>
<name>A0A929L0G5_9SPHI</name>
<evidence type="ECO:0000313" key="2">
    <source>
        <dbReference type="Proteomes" id="UP000622475"/>
    </source>
</evidence>
<sequence>MINLGKTVPTDTVRFDMVGNHIVVEAMVFDSIKVKLIFDTGADGLYIDSTFAKRHGQITGNLKDPDPAERVKYARSLGLLRSKLAAIKVGNINTTLRPAIIDLKGTTIKHADGLAGLDLMAKYVMEINYKQRFIVFHSPATFKAPVKMPQIPITRTGFNRYLLDLEFDKGTELKVKGQAYLDLGYGPKQIGIGSIMAEKNDLIKALKATAMEVKGRSLTTEKVTYYSASMRSVKIGDLLIDTPKIRLMRSTGKGNSNTSLSFVGNYIFSRYTTVYFDFQGRKIYLDK</sequence>
<organism evidence="1 2">
    <name type="scientific">Mucilaginibacter myungsuensis</name>
    <dbReference type="NCBI Taxonomy" id="649104"/>
    <lineage>
        <taxon>Bacteria</taxon>
        <taxon>Pseudomonadati</taxon>
        <taxon>Bacteroidota</taxon>
        <taxon>Sphingobacteriia</taxon>
        <taxon>Sphingobacteriales</taxon>
        <taxon>Sphingobacteriaceae</taxon>
        <taxon>Mucilaginibacter</taxon>
    </lineage>
</organism>
<evidence type="ECO:0008006" key="3">
    <source>
        <dbReference type="Google" id="ProtNLM"/>
    </source>
</evidence>
<reference evidence="1" key="1">
    <citation type="submission" date="2020-10" db="EMBL/GenBank/DDBJ databases">
        <title>Mucilaginibacter mali sp. nov., isolated from rhizosphere soil of apple orchard.</title>
        <authorList>
            <person name="Lee J.-S."/>
            <person name="Kim H.S."/>
            <person name="Kim J.-S."/>
        </authorList>
    </citation>
    <scope>NUCLEOTIDE SEQUENCE</scope>
    <source>
        <strain evidence="1">KCTC 22746</strain>
    </source>
</reference>
<dbReference type="EMBL" id="JADFFL010000013">
    <property type="protein sequence ID" value="MBE9664557.1"/>
    <property type="molecule type" value="Genomic_DNA"/>
</dbReference>
<keyword evidence="2" id="KW-1185">Reference proteome</keyword>
<protein>
    <recommendedName>
        <fullName evidence="3">Aspartyl protease</fullName>
    </recommendedName>
</protein>
<dbReference type="AlphaFoldDB" id="A0A929L0G5"/>
<proteinExistence type="predicted"/>
<dbReference type="InterPro" id="IPR021109">
    <property type="entry name" value="Peptidase_aspartic_dom_sf"/>
</dbReference>
<dbReference type="Gene3D" id="2.40.70.10">
    <property type="entry name" value="Acid Proteases"/>
    <property type="match status" value="1"/>
</dbReference>
<accession>A0A929L0G5</accession>
<comment type="caution">
    <text evidence="1">The sequence shown here is derived from an EMBL/GenBank/DDBJ whole genome shotgun (WGS) entry which is preliminary data.</text>
</comment>
<gene>
    <name evidence="1" type="ORF">IRJ16_21935</name>
</gene>
<evidence type="ECO:0000313" key="1">
    <source>
        <dbReference type="EMBL" id="MBE9664557.1"/>
    </source>
</evidence>
<dbReference type="RefSeq" id="WP_194113983.1">
    <property type="nucleotide sequence ID" value="NZ_JADFFL010000013.1"/>
</dbReference>